<evidence type="ECO:0000256" key="1">
    <source>
        <dbReference type="SAM" id="MobiDB-lite"/>
    </source>
</evidence>
<dbReference type="EMBL" id="BARS01028838">
    <property type="protein sequence ID" value="GAF99648.1"/>
    <property type="molecule type" value="Genomic_DNA"/>
</dbReference>
<gene>
    <name evidence="2" type="ORF">S01H1_45162</name>
</gene>
<accession>X0U1J7</accession>
<reference evidence="2" key="1">
    <citation type="journal article" date="2014" name="Front. Microbiol.">
        <title>High frequency of phylogenetically diverse reductive dehalogenase-homologous genes in deep subseafloor sedimentary metagenomes.</title>
        <authorList>
            <person name="Kawai M."/>
            <person name="Futagami T."/>
            <person name="Toyoda A."/>
            <person name="Takaki Y."/>
            <person name="Nishi S."/>
            <person name="Hori S."/>
            <person name="Arai W."/>
            <person name="Tsubouchi T."/>
            <person name="Morono Y."/>
            <person name="Uchiyama I."/>
            <person name="Ito T."/>
            <person name="Fujiyama A."/>
            <person name="Inagaki F."/>
            <person name="Takami H."/>
        </authorList>
    </citation>
    <scope>NUCLEOTIDE SEQUENCE</scope>
    <source>
        <strain evidence="2">Expedition CK06-06</strain>
    </source>
</reference>
<evidence type="ECO:0000313" key="2">
    <source>
        <dbReference type="EMBL" id="GAF99648.1"/>
    </source>
</evidence>
<protein>
    <submittedName>
        <fullName evidence="2">Uncharacterized protein</fullName>
    </submittedName>
</protein>
<sequence length="76" mass="8669">MTKEFREFGLTWLQSTFFPFFGALKKIRDARRRPNGVEDEREVEGKERNGGKGPQTKFAQGGDAPVRARPVCQKPD</sequence>
<organism evidence="2">
    <name type="scientific">marine sediment metagenome</name>
    <dbReference type="NCBI Taxonomy" id="412755"/>
    <lineage>
        <taxon>unclassified sequences</taxon>
        <taxon>metagenomes</taxon>
        <taxon>ecological metagenomes</taxon>
    </lineage>
</organism>
<proteinExistence type="predicted"/>
<feature type="compositionally biased region" description="Basic and acidic residues" evidence="1">
    <location>
        <begin position="35"/>
        <end position="50"/>
    </location>
</feature>
<name>X0U1J7_9ZZZZ</name>
<comment type="caution">
    <text evidence="2">The sequence shown here is derived from an EMBL/GenBank/DDBJ whole genome shotgun (WGS) entry which is preliminary data.</text>
</comment>
<dbReference type="AlphaFoldDB" id="X0U1J7"/>
<feature type="region of interest" description="Disordered" evidence="1">
    <location>
        <begin position="30"/>
        <end position="76"/>
    </location>
</feature>